<dbReference type="EMBL" id="ANIK01000032">
    <property type="protein sequence ID" value="EMJ95707.1"/>
    <property type="molecule type" value="Genomic_DNA"/>
</dbReference>
<protein>
    <submittedName>
        <fullName evidence="1">PF07600 family protein</fullName>
    </submittedName>
</protein>
<dbReference type="PATRIC" id="fig|1218565.3.peg.1713"/>
<dbReference type="Pfam" id="PF07600">
    <property type="entry name" value="DUF1564"/>
    <property type="match status" value="1"/>
</dbReference>
<accession>M6CUS8</accession>
<organism evidence="1 2">
    <name type="scientific">Leptospira alstonii serovar Sichuan str. 79601</name>
    <dbReference type="NCBI Taxonomy" id="1218565"/>
    <lineage>
        <taxon>Bacteria</taxon>
        <taxon>Pseudomonadati</taxon>
        <taxon>Spirochaetota</taxon>
        <taxon>Spirochaetia</taxon>
        <taxon>Leptospirales</taxon>
        <taxon>Leptospiraceae</taxon>
        <taxon>Leptospira</taxon>
    </lineage>
</organism>
<dbReference type="RefSeq" id="WP_017809535.1">
    <property type="nucleotide sequence ID" value="NZ_ANIK01000032.1"/>
</dbReference>
<dbReference type="InterPro" id="IPR011458">
    <property type="entry name" value="DUF1564"/>
</dbReference>
<evidence type="ECO:0000313" key="1">
    <source>
        <dbReference type="EMBL" id="EMJ95707.1"/>
    </source>
</evidence>
<name>M6CUS8_9LEPT</name>
<sequence length="153" mass="17716">MGINKDSIISSLKSPKITCSFLIPFKLLQQLPISERKKIGKNLRLLLNNHSTNLKVGKRLNSQALTIKYQKKGNSLVKFNARIHPEDWAELSILAATHGVSRCLLYCLLIQLQLSKLSKRYLKIRKDVQKIECYSFIWSFNLSTKVIRRILYE</sequence>
<comment type="caution">
    <text evidence="1">The sequence shown here is derived from an EMBL/GenBank/DDBJ whole genome shotgun (WGS) entry which is preliminary data.</text>
</comment>
<proteinExistence type="predicted"/>
<dbReference type="OrthoDB" id="336902at2"/>
<dbReference type="Proteomes" id="UP000011988">
    <property type="component" value="Unassembled WGS sequence"/>
</dbReference>
<gene>
    <name evidence="1" type="ORF">LEP1GSC194_2377</name>
</gene>
<reference evidence="1 2" key="1">
    <citation type="submission" date="2013-01" db="EMBL/GenBank/DDBJ databases">
        <authorList>
            <person name="Harkins D.M."/>
            <person name="Durkin A.S."/>
            <person name="Brinkac L.M."/>
            <person name="Haft D.H."/>
            <person name="Selengut J.D."/>
            <person name="Sanka R."/>
            <person name="DePew J."/>
            <person name="Purushe J."/>
            <person name="Galloway R.L."/>
            <person name="Vinetz J.M."/>
            <person name="Sutton G.G."/>
            <person name="Nierman W.C."/>
            <person name="Fouts D.E."/>
        </authorList>
    </citation>
    <scope>NUCLEOTIDE SEQUENCE [LARGE SCALE GENOMIC DNA]</scope>
    <source>
        <strain evidence="1 2">79601</strain>
    </source>
</reference>
<dbReference type="AlphaFoldDB" id="M6CUS8"/>
<evidence type="ECO:0000313" key="2">
    <source>
        <dbReference type="Proteomes" id="UP000011988"/>
    </source>
</evidence>